<keyword evidence="5" id="KW-1185">Reference proteome</keyword>
<dbReference type="EMBL" id="BQNB010015281">
    <property type="protein sequence ID" value="GJT38134.1"/>
    <property type="molecule type" value="Genomic_DNA"/>
</dbReference>
<feature type="coiled-coil region" evidence="1">
    <location>
        <begin position="386"/>
        <end position="427"/>
    </location>
</feature>
<feature type="domain" description="Retrotransposon gag" evidence="3">
    <location>
        <begin position="1025"/>
        <end position="1078"/>
    </location>
</feature>
<sequence length="1083" mass="123829">MDQDSTHMVVASKFPMLKPGESELWRMRIEQYILMIDYALWKVIENGATLPKTAVVEGVEKVMPITSAEDKAQRRLEVKFVTEWNTHAIVWRNKAELETISMDDLYNNLKVYEPEVKRMSSSSSSTQNMAFVSSSNNNTSSSNKVVNAAHGVTTASTQVNTAYFTNINNLSDAIDLRWQMAMLTIRARRFLKNIGRKLTVNGNETIGFDKSKVECYNHHKRGYFARKCRAPRNQDCKNKESSKRNVPVETPTSIALVSCDCLGGYDWSDQAEEGPNYALHGYSSSSLNQSNAELVHISAAQSRLGITYSKVPQPSDPTDIVADGAVHKELGDRLVRAATTASSLEAKQDSGNITKTRSKATPNEAGSQGTTSGGNTLRSDEESIKLKELMEIYTTLQSRVLDLEKTKTTQANEIASLKRRVKKLEQKKRSRTHGLKRLHKVDEYITLVNVQYDADNEIFDVDALTGDEVFVAELEVAAKDVNLTVDEVTLAQALATLKSVKPKDKGKGKMIEPKPVKKMSKKDQLMSDEEEAKRLQAEFDEEERLAREKDEANVALTKEWDDIQAKIEADHELAQRLQAEEQEELSVEEKAKLFQQLLEQRRKHFAAKSAEEKRNKPPTQAQQRKIMCTYLKNMEGKKLKDLKNKSFDSIQKMFDRAFKRVNTFVDFRTDLVEGSSKRAEEVLEQESTKKQKVDEDKDTSELQSLMQVIPDEEEVAIDVVPLSTKPPTIVDWKIHIEGKKIYYQIMRADGKSQMYRVFSHMLKSFSREDLEDLYKLVKAKYESTRPVEELDLLLWGDLKTMFDPHVEDQIWKNQQNYKVLDWKLYDSRGVHSLRMQHVYIHMLVEKIFPLIPSTITDMLNKKFQKNIKFRGGLLGLKVFLMLFGVTAALIDVNAAQSKLVLLENFNENYSKCLRLLVKLQLPYKVNAAKGVNAASEEVSTAELIESHKSSTELPIVNDSVIINIPEEDVEPKQIILDPDDQPMWERNKFDGYLQADPHDHIREFLAIYNVFRYGETQSEVVKLLIFPFSLCDKAKTWFNKLNEETITSWEQMRKAFINKFFPPSLFNHLLLEIRSLSQSYVKV</sequence>
<feature type="compositionally biased region" description="Basic and acidic residues" evidence="2">
    <location>
        <begin position="678"/>
        <end position="695"/>
    </location>
</feature>
<evidence type="ECO:0000256" key="2">
    <source>
        <dbReference type="SAM" id="MobiDB-lite"/>
    </source>
</evidence>
<dbReference type="PANTHER" id="PTHR33223">
    <property type="entry name" value="CCHC-TYPE DOMAIN-CONTAINING PROTEIN"/>
    <property type="match status" value="1"/>
</dbReference>
<evidence type="ECO:0000256" key="1">
    <source>
        <dbReference type="SAM" id="Coils"/>
    </source>
</evidence>
<accession>A0ABQ5DGM1</accession>
<evidence type="ECO:0000259" key="3">
    <source>
        <dbReference type="Pfam" id="PF03732"/>
    </source>
</evidence>
<organism evidence="4 5">
    <name type="scientific">Tanacetum coccineum</name>
    <dbReference type="NCBI Taxonomy" id="301880"/>
    <lineage>
        <taxon>Eukaryota</taxon>
        <taxon>Viridiplantae</taxon>
        <taxon>Streptophyta</taxon>
        <taxon>Embryophyta</taxon>
        <taxon>Tracheophyta</taxon>
        <taxon>Spermatophyta</taxon>
        <taxon>Magnoliopsida</taxon>
        <taxon>eudicotyledons</taxon>
        <taxon>Gunneridae</taxon>
        <taxon>Pentapetalae</taxon>
        <taxon>asterids</taxon>
        <taxon>campanulids</taxon>
        <taxon>Asterales</taxon>
        <taxon>Asteraceae</taxon>
        <taxon>Asteroideae</taxon>
        <taxon>Anthemideae</taxon>
        <taxon>Anthemidinae</taxon>
        <taxon>Tanacetum</taxon>
    </lineage>
</organism>
<comment type="caution">
    <text evidence="4">The sequence shown here is derived from an EMBL/GenBank/DDBJ whole genome shotgun (WGS) entry which is preliminary data.</text>
</comment>
<reference evidence="4" key="1">
    <citation type="journal article" date="2022" name="Int. J. Mol. Sci.">
        <title>Draft Genome of Tanacetum Coccineum: Genomic Comparison of Closely Related Tanacetum-Family Plants.</title>
        <authorList>
            <person name="Yamashiro T."/>
            <person name="Shiraishi A."/>
            <person name="Nakayama K."/>
            <person name="Satake H."/>
        </authorList>
    </citation>
    <scope>NUCLEOTIDE SEQUENCE</scope>
</reference>
<dbReference type="Pfam" id="PF03732">
    <property type="entry name" value="Retrotrans_gag"/>
    <property type="match status" value="1"/>
</dbReference>
<evidence type="ECO:0000313" key="5">
    <source>
        <dbReference type="Proteomes" id="UP001151760"/>
    </source>
</evidence>
<feature type="compositionally biased region" description="Polar residues" evidence="2">
    <location>
        <begin position="339"/>
        <end position="377"/>
    </location>
</feature>
<feature type="region of interest" description="Disordered" evidence="2">
    <location>
        <begin position="339"/>
        <end position="379"/>
    </location>
</feature>
<feature type="region of interest" description="Disordered" evidence="2">
    <location>
        <begin position="678"/>
        <end position="697"/>
    </location>
</feature>
<gene>
    <name evidence="4" type="ORF">Tco_0937999</name>
</gene>
<keyword evidence="1" id="KW-0175">Coiled coil</keyword>
<proteinExistence type="predicted"/>
<name>A0ABQ5DGM1_9ASTR</name>
<dbReference type="InterPro" id="IPR005162">
    <property type="entry name" value="Retrotrans_gag_dom"/>
</dbReference>
<dbReference type="Proteomes" id="UP001151760">
    <property type="component" value="Unassembled WGS sequence"/>
</dbReference>
<reference evidence="4" key="2">
    <citation type="submission" date="2022-01" db="EMBL/GenBank/DDBJ databases">
        <authorList>
            <person name="Yamashiro T."/>
            <person name="Shiraishi A."/>
            <person name="Satake H."/>
            <person name="Nakayama K."/>
        </authorList>
    </citation>
    <scope>NUCLEOTIDE SEQUENCE</scope>
</reference>
<feature type="coiled-coil region" evidence="1">
    <location>
        <begin position="518"/>
        <end position="552"/>
    </location>
</feature>
<evidence type="ECO:0000313" key="4">
    <source>
        <dbReference type="EMBL" id="GJT38134.1"/>
    </source>
</evidence>
<protein>
    <submittedName>
        <fullName evidence="4">Uncharacterized mitochondrial protein-like protein</fullName>
    </submittedName>
</protein>
<dbReference type="PANTHER" id="PTHR33223:SF11">
    <property type="entry name" value="ELEMENT PROTEIN, PUTATIVE-RELATED"/>
    <property type="match status" value="1"/>
</dbReference>